<keyword evidence="3" id="KW-1185">Reference proteome</keyword>
<evidence type="ECO:0000313" key="2">
    <source>
        <dbReference type="EMBL" id="NYG60710.1"/>
    </source>
</evidence>
<evidence type="ECO:0000313" key="3">
    <source>
        <dbReference type="Proteomes" id="UP000540656"/>
    </source>
</evidence>
<dbReference type="InterPro" id="IPR011051">
    <property type="entry name" value="RmlC_Cupin_sf"/>
</dbReference>
<dbReference type="PANTHER" id="PTHR36440">
    <property type="entry name" value="PUTATIVE (AFU_ORTHOLOGUE AFUA_8G07350)-RELATED"/>
    <property type="match status" value="1"/>
</dbReference>
<dbReference type="Proteomes" id="UP000540656">
    <property type="component" value="Unassembled WGS sequence"/>
</dbReference>
<dbReference type="GO" id="GO:0051213">
    <property type="term" value="F:dioxygenase activity"/>
    <property type="evidence" value="ECO:0007669"/>
    <property type="project" value="UniProtKB-KW"/>
</dbReference>
<keyword evidence="2" id="KW-0560">Oxidoreductase</keyword>
<dbReference type="RefSeq" id="WP_179503608.1">
    <property type="nucleotide sequence ID" value="NZ_JACCAA010000001.1"/>
</dbReference>
<evidence type="ECO:0000259" key="1">
    <source>
        <dbReference type="Pfam" id="PF07883"/>
    </source>
</evidence>
<feature type="domain" description="Cupin type-2" evidence="1">
    <location>
        <begin position="37"/>
        <end position="106"/>
    </location>
</feature>
<dbReference type="PANTHER" id="PTHR36440:SF1">
    <property type="entry name" value="PUTATIVE (AFU_ORTHOLOGUE AFUA_8G07350)-RELATED"/>
    <property type="match status" value="1"/>
</dbReference>
<reference evidence="2 3" key="1">
    <citation type="submission" date="2020-07" db="EMBL/GenBank/DDBJ databases">
        <title>Sequencing the genomes of 1000 actinobacteria strains.</title>
        <authorList>
            <person name="Klenk H.-P."/>
        </authorList>
    </citation>
    <scope>NUCLEOTIDE SEQUENCE [LARGE SCALE GENOMIC DNA]</scope>
    <source>
        <strain evidence="2 3">DSM 23819</strain>
    </source>
</reference>
<dbReference type="InterPro" id="IPR053146">
    <property type="entry name" value="QDO-like"/>
</dbReference>
<dbReference type="AlphaFoldDB" id="A0A7Y9S792"/>
<dbReference type="InterPro" id="IPR014710">
    <property type="entry name" value="RmlC-like_jellyroll"/>
</dbReference>
<protein>
    <submittedName>
        <fullName evidence="2">Quercetin dioxygenase-like cupin family protein</fullName>
    </submittedName>
</protein>
<comment type="caution">
    <text evidence="2">The sequence shown here is derived from an EMBL/GenBank/DDBJ whole genome shotgun (WGS) entry which is preliminary data.</text>
</comment>
<dbReference type="SUPFAM" id="SSF51182">
    <property type="entry name" value="RmlC-like cupins"/>
    <property type="match status" value="1"/>
</dbReference>
<accession>A0A7Y9S792</accession>
<dbReference type="InterPro" id="IPR013096">
    <property type="entry name" value="Cupin_2"/>
</dbReference>
<keyword evidence="2" id="KW-0223">Dioxygenase</keyword>
<gene>
    <name evidence="2" type="ORF">BJ980_003633</name>
</gene>
<proteinExistence type="predicted"/>
<organism evidence="2 3">
    <name type="scientific">Nocardioides daedukensis</name>
    <dbReference type="NCBI Taxonomy" id="634462"/>
    <lineage>
        <taxon>Bacteria</taxon>
        <taxon>Bacillati</taxon>
        <taxon>Actinomycetota</taxon>
        <taxon>Actinomycetes</taxon>
        <taxon>Propionibacteriales</taxon>
        <taxon>Nocardioidaceae</taxon>
        <taxon>Nocardioides</taxon>
    </lineage>
</organism>
<dbReference type="Pfam" id="PF07883">
    <property type="entry name" value="Cupin_2"/>
    <property type="match status" value="1"/>
</dbReference>
<name>A0A7Y9S792_9ACTN</name>
<sequence length="150" mass="16423">MTQGASDIRSISLGASGSKIEVLAGPAETGGIVSIYRWHMAPSSTGPSPHFHRTFAETFLIEEGEVEYYDAGVWRSLRRGDLAHAAQGATHGLRKVNDQPATILMILTPGVPREEYFAQIAIADRRDVARLHEIHDNHFVDDDSLNGKDS</sequence>
<dbReference type="Gene3D" id="2.60.120.10">
    <property type="entry name" value="Jelly Rolls"/>
    <property type="match status" value="1"/>
</dbReference>
<dbReference type="EMBL" id="JACCAA010000001">
    <property type="protein sequence ID" value="NYG60710.1"/>
    <property type="molecule type" value="Genomic_DNA"/>
</dbReference>